<proteinExistence type="predicted"/>
<sequence length="417" mass="47259">MSSKQLNLTIGGGANKERFFLRRNQIIKLQIHQMFRHLPPNRQIIRLSPITQSSVPPRNDMNNYPHPPQSPNPPLVFATQPIQPSHQPQSWVEMSLQGQAIIFSMDINGMETLVIVQNQNFLAQLISEGMKVAMDFFVNQLWAANVLDPLAPAVTPAFIQTMQTLWNLPHHLSPYPNLSNLGQTPFFTPQELIHNNPLIFPWMPVQTPQPTFPIPVPPSQSTQIPLDPEEARAPPLGRISSFTEISNFKSAALMIFPKEEDKKYIHNCPLNLTKFSFDLRPAINSALAKYAVVLSPTLRIFPNHMSGNVDVPPFFCSPMTQPTSIIVWNTSGVNNDNFKRNFKELIRSHNPCMVALLETKLCNHHSMVSEYGFDDYWENPAQGRSGGIVLLWHSKIITVTRKRQTPHELHAMIQVIP</sequence>
<gene>
    <name evidence="1" type="ORF">EJD97_010294</name>
</gene>
<protein>
    <submittedName>
        <fullName evidence="1">Uncharacterized protein</fullName>
    </submittedName>
</protein>
<accession>A0A6N2BHG5</accession>
<dbReference type="EMBL" id="RXGB01002641">
    <property type="protein sequence ID" value="TMW94426.1"/>
    <property type="molecule type" value="Genomic_DNA"/>
</dbReference>
<dbReference type="AlphaFoldDB" id="A0A6N2BHG5"/>
<dbReference type="PANTHER" id="PTHR35218:SF9">
    <property type="entry name" value="ENDONUCLEASE_EXONUCLEASE_PHOSPHATASE DOMAIN-CONTAINING PROTEIN"/>
    <property type="match status" value="1"/>
</dbReference>
<dbReference type="PANTHER" id="PTHR35218">
    <property type="entry name" value="RNASE H DOMAIN-CONTAINING PROTEIN"/>
    <property type="match status" value="1"/>
</dbReference>
<dbReference type="InterPro" id="IPR036691">
    <property type="entry name" value="Endo/exonu/phosph_ase_sf"/>
</dbReference>
<dbReference type="SUPFAM" id="SSF56219">
    <property type="entry name" value="DNase I-like"/>
    <property type="match status" value="1"/>
</dbReference>
<dbReference type="Gene3D" id="3.60.10.10">
    <property type="entry name" value="Endonuclease/exonuclease/phosphatase"/>
    <property type="match status" value="1"/>
</dbReference>
<reference evidence="1" key="1">
    <citation type="submission" date="2019-05" db="EMBL/GenBank/DDBJ databases">
        <title>The de novo reference genome and transcriptome assemblies of the wild tomato species Solanum chilense.</title>
        <authorList>
            <person name="Stam R."/>
            <person name="Nosenko T."/>
            <person name="Hoerger A.C."/>
            <person name="Stephan W."/>
            <person name="Seidel M.A."/>
            <person name="Kuhn J.M.M."/>
            <person name="Haberer G."/>
            <person name="Tellier A."/>
        </authorList>
    </citation>
    <scope>NUCLEOTIDE SEQUENCE</scope>
    <source>
        <tissue evidence="1">Mature leaves</tissue>
    </source>
</reference>
<comment type="caution">
    <text evidence="1">The sequence shown here is derived from an EMBL/GenBank/DDBJ whole genome shotgun (WGS) entry which is preliminary data.</text>
</comment>
<organism evidence="1">
    <name type="scientific">Solanum chilense</name>
    <name type="common">Tomato</name>
    <name type="synonym">Lycopersicon chilense</name>
    <dbReference type="NCBI Taxonomy" id="4083"/>
    <lineage>
        <taxon>Eukaryota</taxon>
        <taxon>Viridiplantae</taxon>
        <taxon>Streptophyta</taxon>
        <taxon>Embryophyta</taxon>
        <taxon>Tracheophyta</taxon>
        <taxon>Spermatophyta</taxon>
        <taxon>Magnoliopsida</taxon>
        <taxon>eudicotyledons</taxon>
        <taxon>Gunneridae</taxon>
        <taxon>Pentapetalae</taxon>
        <taxon>asterids</taxon>
        <taxon>lamiids</taxon>
        <taxon>Solanales</taxon>
        <taxon>Solanaceae</taxon>
        <taxon>Solanoideae</taxon>
        <taxon>Solaneae</taxon>
        <taxon>Solanum</taxon>
        <taxon>Solanum subgen. Lycopersicon</taxon>
    </lineage>
</organism>
<evidence type="ECO:0000313" key="1">
    <source>
        <dbReference type="EMBL" id="TMW94426.1"/>
    </source>
</evidence>
<name>A0A6N2BHG5_SOLCI</name>